<evidence type="ECO:0000313" key="1">
    <source>
        <dbReference type="EMBL" id="CAD7000648.1"/>
    </source>
</evidence>
<organism evidence="1 2">
    <name type="scientific">Ceratitis capitata</name>
    <name type="common">Mediterranean fruit fly</name>
    <name type="synonym">Tephritis capitata</name>
    <dbReference type="NCBI Taxonomy" id="7213"/>
    <lineage>
        <taxon>Eukaryota</taxon>
        <taxon>Metazoa</taxon>
        <taxon>Ecdysozoa</taxon>
        <taxon>Arthropoda</taxon>
        <taxon>Hexapoda</taxon>
        <taxon>Insecta</taxon>
        <taxon>Pterygota</taxon>
        <taxon>Neoptera</taxon>
        <taxon>Endopterygota</taxon>
        <taxon>Diptera</taxon>
        <taxon>Brachycera</taxon>
        <taxon>Muscomorpha</taxon>
        <taxon>Tephritoidea</taxon>
        <taxon>Tephritidae</taxon>
        <taxon>Ceratitis</taxon>
        <taxon>Ceratitis</taxon>
    </lineage>
</organism>
<accession>A0A811UQN1</accession>
<proteinExistence type="predicted"/>
<comment type="caution">
    <text evidence="1">The sequence shown here is derived from an EMBL/GenBank/DDBJ whole genome shotgun (WGS) entry which is preliminary data.</text>
</comment>
<evidence type="ECO:0000313" key="2">
    <source>
        <dbReference type="Proteomes" id="UP000606786"/>
    </source>
</evidence>
<dbReference type="EMBL" id="CAJHJT010000012">
    <property type="protein sequence ID" value="CAD7000648.1"/>
    <property type="molecule type" value="Genomic_DNA"/>
</dbReference>
<keyword evidence="2" id="KW-1185">Reference proteome</keyword>
<dbReference type="Proteomes" id="UP000606786">
    <property type="component" value="Unassembled WGS sequence"/>
</dbReference>
<reference evidence="1" key="1">
    <citation type="submission" date="2020-11" db="EMBL/GenBank/DDBJ databases">
        <authorList>
            <person name="Whitehead M."/>
        </authorList>
    </citation>
    <scope>NUCLEOTIDE SEQUENCE</scope>
    <source>
        <strain evidence="1">EGII</strain>
    </source>
</reference>
<sequence>MDYSSCAIPSTMVKCLLGTNLHSSDLTSKYPHLESTSNSAARGLTTVFTAPDLRAMPMGAIFGTISKILTQGFSGDQC</sequence>
<protein>
    <submittedName>
        <fullName evidence="1">(Mediterranean fruit fly) hypothetical protein</fullName>
    </submittedName>
</protein>
<dbReference type="AlphaFoldDB" id="A0A811UQN1"/>
<gene>
    <name evidence="1" type="ORF">CCAP1982_LOCUS9122</name>
</gene>
<name>A0A811UQN1_CERCA</name>